<comment type="caution">
    <text evidence="2">The sequence shown here is derived from an EMBL/GenBank/DDBJ whole genome shotgun (WGS) entry which is preliminary data.</text>
</comment>
<evidence type="ECO:0000313" key="2">
    <source>
        <dbReference type="EMBL" id="KAH7324279.1"/>
    </source>
</evidence>
<evidence type="ECO:0000256" key="1">
    <source>
        <dbReference type="ARBA" id="ARBA00023242"/>
    </source>
</evidence>
<dbReference type="Pfam" id="PF11951">
    <property type="entry name" value="Fungal_trans_2"/>
    <property type="match status" value="1"/>
</dbReference>
<keyword evidence="3" id="KW-1185">Reference proteome</keyword>
<keyword evidence="1" id="KW-0539">Nucleus</keyword>
<evidence type="ECO:0000313" key="3">
    <source>
        <dbReference type="Proteomes" id="UP000813444"/>
    </source>
</evidence>
<protein>
    <submittedName>
        <fullName evidence="2">Uncharacterized protein</fullName>
    </submittedName>
</protein>
<dbReference type="AlphaFoldDB" id="A0A8K0ST14"/>
<gene>
    <name evidence="2" type="ORF">B0I35DRAFT_423834</name>
</gene>
<name>A0A8K0ST14_9HYPO</name>
<accession>A0A8K0ST14</accession>
<dbReference type="Proteomes" id="UP000813444">
    <property type="component" value="Unassembled WGS sequence"/>
</dbReference>
<organism evidence="2 3">
    <name type="scientific">Stachybotrys elegans</name>
    <dbReference type="NCBI Taxonomy" id="80388"/>
    <lineage>
        <taxon>Eukaryota</taxon>
        <taxon>Fungi</taxon>
        <taxon>Dikarya</taxon>
        <taxon>Ascomycota</taxon>
        <taxon>Pezizomycotina</taxon>
        <taxon>Sordariomycetes</taxon>
        <taxon>Hypocreomycetidae</taxon>
        <taxon>Hypocreales</taxon>
        <taxon>Stachybotryaceae</taxon>
        <taxon>Stachybotrys</taxon>
    </lineage>
</organism>
<dbReference type="OrthoDB" id="4158087at2759"/>
<dbReference type="EMBL" id="JAGPNK010000003">
    <property type="protein sequence ID" value="KAH7324279.1"/>
    <property type="molecule type" value="Genomic_DNA"/>
</dbReference>
<proteinExistence type="predicted"/>
<reference evidence="2" key="1">
    <citation type="journal article" date="2021" name="Nat. Commun.">
        <title>Genetic determinants of endophytism in the Arabidopsis root mycobiome.</title>
        <authorList>
            <person name="Mesny F."/>
            <person name="Miyauchi S."/>
            <person name="Thiergart T."/>
            <person name="Pickel B."/>
            <person name="Atanasova L."/>
            <person name="Karlsson M."/>
            <person name="Huettel B."/>
            <person name="Barry K.W."/>
            <person name="Haridas S."/>
            <person name="Chen C."/>
            <person name="Bauer D."/>
            <person name="Andreopoulos W."/>
            <person name="Pangilinan J."/>
            <person name="LaButti K."/>
            <person name="Riley R."/>
            <person name="Lipzen A."/>
            <person name="Clum A."/>
            <person name="Drula E."/>
            <person name="Henrissat B."/>
            <person name="Kohler A."/>
            <person name="Grigoriev I.V."/>
            <person name="Martin F.M."/>
            <person name="Hacquard S."/>
        </authorList>
    </citation>
    <scope>NUCLEOTIDE SEQUENCE</scope>
    <source>
        <strain evidence="2">MPI-CAGE-CH-0235</strain>
    </source>
</reference>
<dbReference type="InterPro" id="IPR021858">
    <property type="entry name" value="Fun_TF"/>
</dbReference>
<sequence length="417" mass="46706">MVSLTFVNTTGAPVVSRDSAKRIRGHITRTNFAKRRQLKAAEQSSSPPESSVLADYWLATPQRVSSGAGLVDQQRSESMVIELWDTMFAHNAQDIRDPEARALWLNLICSDPALHDATMAVGMRHWSVDPTWKWTAGIHIHRAVSSLIQRIASGYAFTDSALAVAMTLAFGERLNQNDSSWKMHIDGAAQMIRQRRALGITAEPWWFTGLLICDCLNYVMKYSRSYDRSIVEAIGEDGNPDIVQVSEITERLAKLRDCINTCLQDPTSLSALRETISARVAAMLKELKGLQTHENNEVRAFSWSAQLLLHLSWQSAPPVDMTMMAKELSHALDCRPFPPCSYMEITSCPLMLGALAAEKGSQTRAWFLTKMRQAVMAPQLRGFDTKIEILRRGMARDDDVLMKPLRDLWSNEIGVAL</sequence>